<accession>A0AAN6GZZ7</accession>
<sequence>MYDADVFAVITAHDTLNLADSALRLERNSKWFSKAAGGVALEPTLNSRETTPADDTQLGDVAKKEVLGDRLVVTFSKLLESDNFKDGLQLGTNPISSALLQSACVPFSHIRISDTTSMSIWKGIDRAAFERDIAELRRIDRYQQAPPQNQASSGSKPSTSVDDAFNIFPMSVEKQLATDMAILAAWQPAPAFVSAASIHLDPDLLGLVVTLSANEGIASVVQAAFTKILTLLRTCATRSLSRASCSSACLEVVVELHRNRILGRLGSQRFIRPKGYQLRTLVQVGTRVRSLANVPVLRRQTSQACSDDIAKFKKQLGILAAAIDTIENVKGAPSIQNLIAVVHAAFEATIDGVSLARRLLALGYPPETISRAEVRQVQSLGRYSRICSDLASLARSYRQNFANARLDVIQHNPVEIWPPASSKKHYVHAEIQMLVHHQLSPTSSQPRCIGTSKSACFLCYCFLSAHGQYSVTETHGEVFEQWTVPDNSSHTPGVRKCLSDALQKTAIRTSKAMKASRKDTRRHAPPMQSVLDLCLQHLRTPSASTLISRSTDNDLLKRTAVHSASDRLELSPNDEAGSVSLLASADPSTSHTTDAMVPTLRPSGSIASDSRHTITSSITGTMGLGSSHTYHIDRGRSARIQADGVEMFVELDDSVVDEYPASALCVVRKVHSATARNVACPVIEIATLVIGEPRTFDIGNRQDRPGFVLIRDEHFSLAVALKWDQ</sequence>
<proteinExistence type="predicted"/>
<feature type="region of interest" description="Disordered" evidence="1">
    <location>
        <begin position="584"/>
        <end position="611"/>
    </location>
</feature>
<evidence type="ECO:0000313" key="3">
    <source>
        <dbReference type="Proteomes" id="UP001175353"/>
    </source>
</evidence>
<evidence type="ECO:0000313" key="2">
    <source>
        <dbReference type="EMBL" id="KAK0950591.1"/>
    </source>
</evidence>
<dbReference type="Pfam" id="PF14441">
    <property type="entry name" value="OTT_1508_deam"/>
    <property type="match status" value="1"/>
</dbReference>
<name>A0AAN6GZZ7_9PEZI</name>
<protein>
    <submittedName>
        <fullName evidence="2">Uncharacterized protein</fullName>
    </submittedName>
</protein>
<dbReference type="AlphaFoldDB" id="A0AAN6GZZ7"/>
<feature type="compositionally biased region" description="Polar residues" evidence="1">
    <location>
        <begin position="145"/>
        <end position="160"/>
    </location>
</feature>
<dbReference type="Proteomes" id="UP001175353">
    <property type="component" value="Unassembled WGS sequence"/>
</dbReference>
<organism evidence="2 3">
    <name type="scientific">Friedmanniomyces endolithicus</name>
    <dbReference type="NCBI Taxonomy" id="329885"/>
    <lineage>
        <taxon>Eukaryota</taxon>
        <taxon>Fungi</taxon>
        <taxon>Dikarya</taxon>
        <taxon>Ascomycota</taxon>
        <taxon>Pezizomycotina</taxon>
        <taxon>Dothideomycetes</taxon>
        <taxon>Dothideomycetidae</taxon>
        <taxon>Mycosphaerellales</taxon>
        <taxon>Teratosphaeriaceae</taxon>
        <taxon>Friedmanniomyces</taxon>
    </lineage>
</organism>
<dbReference type="EMBL" id="JAUJLE010000807">
    <property type="protein sequence ID" value="KAK0950591.1"/>
    <property type="molecule type" value="Genomic_DNA"/>
</dbReference>
<dbReference type="InterPro" id="IPR027796">
    <property type="entry name" value="OTT_1508_deam-like"/>
</dbReference>
<feature type="region of interest" description="Disordered" evidence="1">
    <location>
        <begin position="141"/>
        <end position="160"/>
    </location>
</feature>
<reference evidence="2" key="1">
    <citation type="submission" date="2023-06" db="EMBL/GenBank/DDBJ databases">
        <title>Black Yeasts Isolated from many extreme environments.</title>
        <authorList>
            <person name="Coleine C."/>
            <person name="Stajich J.E."/>
            <person name="Selbmann L."/>
        </authorList>
    </citation>
    <scope>NUCLEOTIDE SEQUENCE</scope>
    <source>
        <strain evidence="2">CCFEE 5200</strain>
    </source>
</reference>
<comment type="caution">
    <text evidence="2">The sequence shown here is derived from an EMBL/GenBank/DDBJ whole genome shotgun (WGS) entry which is preliminary data.</text>
</comment>
<gene>
    <name evidence="2" type="ORF">LTR91_025556</name>
</gene>
<evidence type="ECO:0000256" key="1">
    <source>
        <dbReference type="SAM" id="MobiDB-lite"/>
    </source>
</evidence>
<keyword evidence="3" id="KW-1185">Reference proteome</keyword>